<dbReference type="Gene3D" id="3.30.450.40">
    <property type="match status" value="1"/>
</dbReference>
<keyword evidence="3" id="KW-1185">Reference proteome</keyword>
<evidence type="ECO:0000259" key="1">
    <source>
        <dbReference type="Pfam" id="PF01590"/>
    </source>
</evidence>
<dbReference type="InterPro" id="IPR003018">
    <property type="entry name" value="GAF"/>
</dbReference>
<evidence type="ECO:0000313" key="2">
    <source>
        <dbReference type="EMBL" id="MDQ0535272.1"/>
    </source>
</evidence>
<accession>A0ABU0MP80</accession>
<dbReference type="EMBL" id="JAUSVU010000017">
    <property type="protein sequence ID" value="MDQ0535272.1"/>
    <property type="molecule type" value="Genomic_DNA"/>
</dbReference>
<comment type="caution">
    <text evidence="2">The sequence shown here is derived from an EMBL/GenBank/DDBJ whole genome shotgun (WGS) entry which is preliminary data.</text>
</comment>
<gene>
    <name evidence="2" type="ORF">QO018_004150</name>
</gene>
<reference evidence="2 3" key="1">
    <citation type="submission" date="2023-07" db="EMBL/GenBank/DDBJ databases">
        <title>Genomic Encyclopedia of Type Strains, Phase IV (KMG-IV): sequencing the most valuable type-strain genomes for metagenomic binning, comparative biology and taxonomic classification.</title>
        <authorList>
            <person name="Goeker M."/>
        </authorList>
    </citation>
    <scope>NUCLEOTIDE SEQUENCE [LARGE SCALE GENOMIC DNA]</scope>
    <source>
        <strain evidence="2 3">DSM 19922</strain>
    </source>
</reference>
<dbReference type="InterPro" id="IPR029016">
    <property type="entry name" value="GAF-like_dom_sf"/>
</dbReference>
<dbReference type="RefSeq" id="WP_209985615.1">
    <property type="nucleotide sequence ID" value="NZ_JAGINO010000017.1"/>
</dbReference>
<organism evidence="2 3">
    <name type="scientific">Azospirillum picis</name>
    <dbReference type="NCBI Taxonomy" id="488438"/>
    <lineage>
        <taxon>Bacteria</taxon>
        <taxon>Pseudomonadati</taxon>
        <taxon>Pseudomonadota</taxon>
        <taxon>Alphaproteobacteria</taxon>
        <taxon>Rhodospirillales</taxon>
        <taxon>Azospirillaceae</taxon>
        <taxon>Azospirillum</taxon>
    </lineage>
</organism>
<evidence type="ECO:0000313" key="3">
    <source>
        <dbReference type="Proteomes" id="UP001244552"/>
    </source>
</evidence>
<name>A0ABU0MP80_9PROT</name>
<feature type="domain" description="GAF" evidence="1">
    <location>
        <begin position="19"/>
        <end position="157"/>
    </location>
</feature>
<proteinExistence type="predicted"/>
<protein>
    <submittedName>
        <fullName evidence="2">GAF domain-containing protein</fullName>
    </submittedName>
</protein>
<dbReference type="Pfam" id="PF01590">
    <property type="entry name" value="GAF"/>
    <property type="match status" value="1"/>
</dbReference>
<sequence length="173" mass="19134">MDRTRAAVFGLRIGHATVEDVWRAACEDIVESAAVSRAGVWAFSDDRESLTCLNLFDGGPRRHSRGTILLRTDYPDYFRAITNNARVVADDAPLHPATRCFADTYFKENDVRSLLDFIVLREAVPVGILCCEQSGWRRDWSPADSACLQAVAMLIGTVFPRCPDDAVVDEPAG</sequence>
<dbReference type="Proteomes" id="UP001244552">
    <property type="component" value="Unassembled WGS sequence"/>
</dbReference>
<dbReference type="SUPFAM" id="SSF55781">
    <property type="entry name" value="GAF domain-like"/>
    <property type="match status" value="1"/>
</dbReference>